<comment type="subcellular location">
    <subcellularLocation>
        <location evidence="1">Membrane</location>
        <topology evidence="1">Multi-pass membrane protein</topology>
    </subcellularLocation>
</comment>
<evidence type="ECO:0000313" key="13">
    <source>
        <dbReference type="Proteomes" id="UP001324427"/>
    </source>
</evidence>
<keyword evidence="3 10" id="KW-0813">Transport</keyword>
<accession>A0AAV9JDP1</accession>
<gene>
    <name evidence="12" type="ORF">LTR36_006754</name>
</gene>
<feature type="repeat" description="Solcar" evidence="9">
    <location>
        <begin position="168"/>
        <end position="266"/>
    </location>
</feature>
<evidence type="ECO:0000256" key="10">
    <source>
        <dbReference type="RuleBase" id="RU000488"/>
    </source>
</evidence>
<evidence type="ECO:0000256" key="6">
    <source>
        <dbReference type="ARBA" id="ARBA00022792"/>
    </source>
</evidence>
<dbReference type="EMBL" id="JAVFHQ010000041">
    <property type="protein sequence ID" value="KAK4542502.1"/>
    <property type="molecule type" value="Genomic_DNA"/>
</dbReference>
<evidence type="ECO:0000256" key="5">
    <source>
        <dbReference type="ARBA" id="ARBA00022737"/>
    </source>
</evidence>
<evidence type="ECO:0000256" key="7">
    <source>
        <dbReference type="ARBA" id="ARBA00022989"/>
    </source>
</evidence>
<feature type="repeat" description="Solcar" evidence="9">
    <location>
        <begin position="57"/>
        <end position="158"/>
    </location>
</feature>
<dbReference type="PANTHER" id="PTHR45939">
    <property type="entry name" value="PEROXISOMAL MEMBRANE PROTEIN PMP34-RELATED"/>
    <property type="match status" value="1"/>
</dbReference>
<dbReference type="AlphaFoldDB" id="A0AAV9JDP1"/>
<evidence type="ECO:0000256" key="9">
    <source>
        <dbReference type="PROSITE-ProRule" id="PRU00282"/>
    </source>
</evidence>
<evidence type="ECO:0000313" key="12">
    <source>
        <dbReference type="EMBL" id="KAK4542502.1"/>
    </source>
</evidence>
<keyword evidence="4 9" id="KW-0812">Transmembrane</keyword>
<keyword evidence="6" id="KW-0496">Mitochondrion</keyword>
<evidence type="ECO:0000256" key="3">
    <source>
        <dbReference type="ARBA" id="ARBA00022448"/>
    </source>
</evidence>
<dbReference type="PANTHER" id="PTHR45939:SF2">
    <property type="entry name" value="CARRIER PROTEIN, PUTATIVE (AFU_ORTHOLOGUE AFUA_2G13870)-RELATED"/>
    <property type="match status" value="1"/>
</dbReference>
<feature type="repeat" description="Solcar" evidence="9">
    <location>
        <begin position="279"/>
        <end position="394"/>
    </location>
</feature>
<proteinExistence type="inferred from homology"/>
<comment type="caution">
    <text evidence="12">The sequence shown here is derived from an EMBL/GenBank/DDBJ whole genome shotgun (WGS) entry which is preliminary data.</text>
</comment>
<keyword evidence="13" id="KW-1185">Reference proteome</keyword>
<protein>
    <recommendedName>
        <fullName evidence="14">Mitochondrial carrier</fullName>
    </recommendedName>
</protein>
<dbReference type="SUPFAM" id="SSF103506">
    <property type="entry name" value="Mitochondrial carrier"/>
    <property type="match status" value="1"/>
</dbReference>
<dbReference type="InterPro" id="IPR018108">
    <property type="entry name" value="MCP_transmembrane"/>
</dbReference>
<evidence type="ECO:0000256" key="8">
    <source>
        <dbReference type="ARBA" id="ARBA00023136"/>
    </source>
</evidence>
<dbReference type="GO" id="GO:0015217">
    <property type="term" value="F:ADP transmembrane transporter activity"/>
    <property type="evidence" value="ECO:0007669"/>
    <property type="project" value="TreeGrafter"/>
</dbReference>
<dbReference type="GO" id="GO:0016020">
    <property type="term" value="C:membrane"/>
    <property type="evidence" value="ECO:0007669"/>
    <property type="project" value="UniProtKB-SubCell"/>
</dbReference>
<name>A0AAV9JDP1_9PEZI</name>
<keyword evidence="6" id="KW-0999">Mitochondrion inner membrane</keyword>
<organism evidence="12 13">
    <name type="scientific">Oleoguttula mirabilis</name>
    <dbReference type="NCBI Taxonomy" id="1507867"/>
    <lineage>
        <taxon>Eukaryota</taxon>
        <taxon>Fungi</taxon>
        <taxon>Dikarya</taxon>
        <taxon>Ascomycota</taxon>
        <taxon>Pezizomycotina</taxon>
        <taxon>Dothideomycetes</taxon>
        <taxon>Dothideomycetidae</taxon>
        <taxon>Mycosphaerellales</taxon>
        <taxon>Teratosphaeriaceae</taxon>
        <taxon>Oleoguttula</taxon>
    </lineage>
</organism>
<keyword evidence="8 9" id="KW-0472">Membrane</keyword>
<evidence type="ECO:0000256" key="4">
    <source>
        <dbReference type="ARBA" id="ARBA00022692"/>
    </source>
</evidence>
<keyword evidence="5" id="KW-0677">Repeat</keyword>
<evidence type="ECO:0008006" key="14">
    <source>
        <dbReference type="Google" id="ProtNLM"/>
    </source>
</evidence>
<dbReference type="InterPro" id="IPR023395">
    <property type="entry name" value="MCP_dom_sf"/>
</dbReference>
<dbReference type="Gene3D" id="1.50.40.10">
    <property type="entry name" value="Mitochondrial carrier domain"/>
    <property type="match status" value="1"/>
</dbReference>
<dbReference type="InterPro" id="IPR052217">
    <property type="entry name" value="Mito/Peroxisomal_Carrier"/>
</dbReference>
<dbReference type="Pfam" id="PF00153">
    <property type="entry name" value="Mito_carr"/>
    <property type="match status" value="3"/>
</dbReference>
<dbReference type="PROSITE" id="PS50920">
    <property type="entry name" value="SOLCAR"/>
    <property type="match status" value="3"/>
</dbReference>
<evidence type="ECO:0000256" key="2">
    <source>
        <dbReference type="ARBA" id="ARBA00006375"/>
    </source>
</evidence>
<reference evidence="12 13" key="1">
    <citation type="submission" date="2021-11" db="EMBL/GenBank/DDBJ databases">
        <title>Black yeast isolated from Biological Soil Crust.</title>
        <authorList>
            <person name="Kurbessoian T."/>
        </authorList>
    </citation>
    <scope>NUCLEOTIDE SEQUENCE [LARGE SCALE GENOMIC DNA]</scope>
    <source>
        <strain evidence="12 13">CCFEE 5522</strain>
    </source>
</reference>
<dbReference type="Proteomes" id="UP001324427">
    <property type="component" value="Unassembled WGS sequence"/>
</dbReference>
<evidence type="ECO:0000256" key="11">
    <source>
        <dbReference type="SAM" id="MobiDB-lite"/>
    </source>
</evidence>
<keyword evidence="7" id="KW-1133">Transmembrane helix</keyword>
<feature type="compositionally biased region" description="Basic and acidic residues" evidence="11">
    <location>
        <begin position="314"/>
        <end position="329"/>
    </location>
</feature>
<comment type="similarity">
    <text evidence="2 10">Belongs to the mitochondrial carrier (TC 2.A.29) family.</text>
</comment>
<evidence type="ECO:0000256" key="1">
    <source>
        <dbReference type="ARBA" id="ARBA00004141"/>
    </source>
</evidence>
<sequence>MGGPDVAYSNGSQLVSYLFALHQFHNAETGSEDAYAVYQRVQDSPDAPTALSVGPGLPALGHALSGAVATAGAKVLLYPLELVTTRLQVQRQLHGPRETPSAAQDADAEYTSLSNAVRKIYKHEGGLRAFYTGCAPDVAKGIADSFLFFLAYTALRQRQLRKDNTSNLSVFKELSVGVAAGALAKLVTTPIQNIVTRQQTAALVAARDPSSTTTPGNSDKLSMRDIALQIRSERGLAGFWAGYSASIILTLNPAITFAVDNLLKRLLPNSTRESTPPQLTFLIAALSKAIATTMTYPVMLAKSRAQAATPTSIPEKESTETDVTTHPKKQADMRYRAHQALRLLSAQYAILLSLRQIYRSEGLSGLYSGLEAEVLKGFLSHGLTMTVKDRVHVGIIQLYYQLLRLTRRWPADLQRAQHGAQAAAVDAKDRAVSVGGKVSQGAKQVVEDGKHAVGGDKFGSY</sequence>
<feature type="region of interest" description="Disordered" evidence="11">
    <location>
        <begin position="307"/>
        <end position="329"/>
    </location>
</feature>